<protein>
    <submittedName>
        <fullName evidence="3">Uncharacterized protein</fullName>
    </submittedName>
</protein>
<feature type="coiled-coil region" evidence="1">
    <location>
        <begin position="230"/>
        <end position="278"/>
    </location>
</feature>
<dbReference type="EMBL" id="JADBGQ010000009">
    <property type="protein sequence ID" value="KAG5378161.1"/>
    <property type="molecule type" value="Genomic_DNA"/>
</dbReference>
<proteinExistence type="predicted"/>
<evidence type="ECO:0000256" key="1">
    <source>
        <dbReference type="SAM" id="Coils"/>
    </source>
</evidence>
<keyword evidence="1" id="KW-0175">Coiled coil</keyword>
<feature type="region of interest" description="Disordered" evidence="2">
    <location>
        <begin position="157"/>
        <end position="181"/>
    </location>
</feature>
<gene>
    <name evidence="3" type="primary">A07p007640.1_BraROA</name>
    <name evidence="3" type="ORF">IGI04_026003</name>
</gene>
<evidence type="ECO:0000313" key="4">
    <source>
        <dbReference type="Proteomes" id="UP000823674"/>
    </source>
</evidence>
<sequence length="307" mass="34467">MCFRQSVLSCSLVFIAKVYIPCCYYELLNMCLSFPGSSYRWNFVVGTHPAPSEGESTVLRARQLPFDRRQVNFLVSEIVLRRSSLCSKYLFSLSAFTFSRTPDDYFYSENMIGNVADDPFVAYQGAAKVMSAKKRSSSRTISGDEVMITGSRRATVVKLEPSSSRQGKKPKSGGVTTRLGQQSADIARSAGNLATDLSNLNLKVFPQDGIVLPTVSLLYHLGERLSNEGSMVLREEIKDLKHQVSEEKDQRMARKLEIRDLKDKVKDLEKVAEASSADTLATSQKNQELKEGIDVLKRRRRPSSLRW</sequence>
<organism evidence="3 4">
    <name type="scientific">Brassica rapa subsp. trilocularis</name>
    <dbReference type="NCBI Taxonomy" id="1813537"/>
    <lineage>
        <taxon>Eukaryota</taxon>
        <taxon>Viridiplantae</taxon>
        <taxon>Streptophyta</taxon>
        <taxon>Embryophyta</taxon>
        <taxon>Tracheophyta</taxon>
        <taxon>Spermatophyta</taxon>
        <taxon>Magnoliopsida</taxon>
        <taxon>eudicotyledons</taxon>
        <taxon>Gunneridae</taxon>
        <taxon>Pentapetalae</taxon>
        <taxon>rosids</taxon>
        <taxon>malvids</taxon>
        <taxon>Brassicales</taxon>
        <taxon>Brassicaceae</taxon>
        <taxon>Brassiceae</taxon>
        <taxon>Brassica</taxon>
    </lineage>
</organism>
<accession>A0ABQ7KXB6</accession>
<name>A0ABQ7KXB6_BRACM</name>
<comment type="caution">
    <text evidence="3">The sequence shown here is derived from an EMBL/GenBank/DDBJ whole genome shotgun (WGS) entry which is preliminary data.</text>
</comment>
<evidence type="ECO:0000256" key="2">
    <source>
        <dbReference type="SAM" id="MobiDB-lite"/>
    </source>
</evidence>
<evidence type="ECO:0000313" key="3">
    <source>
        <dbReference type="EMBL" id="KAG5378161.1"/>
    </source>
</evidence>
<dbReference type="Proteomes" id="UP000823674">
    <property type="component" value="Chromosome A07"/>
</dbReference>
<reference evidence="3 4" key="1">
    <citation type="submission" date="2021-03" db="EMBL/GenBank/DDBJ databases">
        <authorList>
            <person name="King G.J."/>
            <person name="Bancroft I."/>
            <person name="Baten A."/>
            <person name="Bloomfield J."/>
            <person name="Borpatragohain P."/>
            <person name="He Z."/>
            <person name="Irish N."/>
            <person name="Irwin J."/>
            <person name="Liu K."/>
            <person name="Mauleon R.P."/>
            <person name="Moore J."/>
            <person name="Morris R."/>
            <person name="Ostergaard L."/>
            <person name="Wang B."/>
            <person name="Wells R."/>
        </authorList>
    </citation>
    <scope>NUCLEOTIDE SEQUENCE [LARGE SCALE GENOMIC DNA]</scope>
    <source>
        <strain evidence="3">R-o-18</strain>
        <tissue evidence="3">Leaf</tissue>
    </source>
</reference>
<keyword evidence="4" id="KW-1185">Reference proteome</keyword>